<protein>
    <submittedName>
        <fullName evidence="1">Uncharacterized protein</fullName>
    </submittedName>
</protein>
<accession>X1FKJ5</accession>
<name>X1FKJ5_9ZZZZ</name>
<sequence>MEQDKKEICSIRIMFPVESDEQAIDYKKKIAAALADNPDAHMEFRLTDIPISVKPKNDMRN</sequence>
<gene>
    <name evidence="1" type="ORF">S03H2_17159</name>
</gene>
<dbReference type="AlphaFoldDB" id="X1FKJ5"/>
<proteinExistence type="predicted"/>
<organism evidence="1">
    <name type="scientific">marine sediment metagenome</name>
    <dbReference type="NCBI Taxonomy" id="412755"/>
    <lineage>
        <taxon>unclassified sequences</taxon>
        <taxon>metagenomes</taxon>
        <taxon>ecological metagenomes</taxon>
    </lineage>
</organism>
<evidence type="ECO:0000313" key="1">
    <source>
        <dbReference type="EMBL" id="GAH45452.1"/>
    </source>
</evidence>
<comment type="caution">
    <text evidence="1">The sequence shown here is derived from an EMBL/GenBank/DDBJ whole genome shotgun (WGS) entry which is preliminary data.</text>
</comment>
<reference evidence="1" key="1">
    <citation type="journal article" date="2014" name="Front. Microbiol.">
        <title>High frequency of phylogenetically diverse reductive dehalogenase-homologous genes in deep subseafloor sedimentary metagenomes.</title>
        <authorList>
            <person name="Kawai M."/>
            <person name="Futagami T."/>
            <person name="Toyoda A."/>
            <person name="Takaki Y."/>
            <person name="Nishi S."/>
            <person name="Hori S."/>
            <person name="Arai W."/>
            <person name="Tsubouchi T."/>
            <person name="Morono Y."/>
            <person name="Uchiyama I."/>
            <person name="Ito T."/>
            <person name="Fujiyama A."/>
            <person name="Inagaki F."/>
            <person name="Takami H."/>
        </authorList>
    </citation>
    <scope>NUCLEOTIDE SEQUENCE</scope>
    <source>
        <strain evidence="1">Expedition CK06-06</strain>
    </source>
</reference>
<dbReference type="EMBL" id="BARU01008827">
    <property type="protein sequence ID" value="GAH45452.1"/>
    <property type="molecule type" value="Genomic_DNA"/>
</dbReference>